<dbReference type="EMBL" id="WTYD01000002">
    <property type="protein sequence ID" value="MXO54841.1"/>
    <property type="molecule type" value="Genomic_DNA"/>
</dbReference>
<comment type="caution">
    <text evidence="3">The sequence shown here is derived from an EMBL/GenBank/DDBJ whole genome shotgun (WGS) entry which is preliminary data.</text>
</comment>
<evidence type="ECO:0000313" key="4">
    <source>
        <dbReference type="Proteomes" id="UP000430272"/>
    </source>
</evidence>
<name>A0A844YAC4_9SPHN</name>
<dbReference type="PANTHER" id="PTHR48081">
    <property type="entry name" value="AB HYDROLASE SUPERFAMILY PROTEIN C4A8.06C"/>
    <property type="match status" value="1"/>
</dbReference>
<dbReference type="RefSeq" id="WP_160661714.1">
    <property type="nucleotide sequence ID" value="NZ_BAABDV010000001.1"/>
</dbReference>
<dbReference type="PANTHER" id="PTHR48081:SF33">
    <property type="entry name" value="KYNURENINE FORMAMIDASE"/>
    <property type="match status" value="1"/>
</dbReference>
<evidence type="ECO:0000259" key="2">
    <source>
        <dbReference type="Pfam" id="PF20434"/>
    </source>
</evidence>
<dbReference type="InterPro" id="IPR029058">
    <property type="entry name" value="AB_hydrolase_fold"/>
</dbReference>
<dbReference type="Proteomes" id="UP000430272">
    <property type="component" value="Unassembled WGS sequence"/>
</dbReference>
<feature type="domain" description="BD-FAE-like" evidence="2">
    <location>
        <begin position="82"/>
        <end position="260"/>
    </location>
</feature>
<gene>
    <name evidence="3" type="ORF">GRI47_12595</name>
</gene>
<keyword evidence="4" id="KW-1185">Reference proteome</keyword>
<keyword evidence="1 3" id="KW-0378">Hydrolase</keyword>
<reference evidence="3 4" key="1">
    <citation type="submission" date="2019-12" db="EMBL/GenBank/DDBJ databases">
        <title>Genomic-based taxomic classification of the family Erythrobacteraceae.</title>
        <authorList>
            <person name="Xu L."/>
        </authorList>
    </citation>
    <scope>NUCLEOTIDE SEQUENCE [LARGE SCALE GENOMIC DNA]</scope>
    <source>
        <strain evidence="3 4">JCM 17468</strain>
    </source>
</reference>
<sequence length="332" mass="35235">MKAARRRPGKMGWTLIAILVLALAGFALWRWALAAGSAATLDWIDARFPRETGIELVAQGKYGPTDAQRAEIWVPEGAAPAGGFPLAVFVHGGGWHSGAPEDYRFVARSLGERGIATALVGYRLVPDGRYPVMLEDSAAGLAWVRDKAATANLRADQAILIGHSAGAYNVLMLGLDPRYLRSAGIPRESLAGVVSMAGPADFFPFDTDSSRNAFGHVADGRATQPVTQATRKNLAGAPPFLLMHGTADETVRPYNSRNLAVAIEEGGGMVDLVEYDGMSHAGIVMALSKPFAQNGTVLDPILAFIADHADARKQGKAQRVPQASVPVQGETR</sequence>
<dbReference type="AlphaFoldDB" id="A0A844YAC4"/>
<dbReference type="InterPro" id="IPR050300">
    <property type="entry name" value="GDXG_lipolytic_enzyme"/>
</dbReference>
<evidence type="ECO:0000313" key="3">
    <source>
        <dbReference type="EMBL" id="MXO54841.1"/>
    </source>
</evidence>
<protein>
    <submittedName>
        <fullName evidence="3">Alpha/beta hydrolase fold domain-containing protein</fullName>
    </submittedName>
</protein>
<dbReference type="Gene3D" id="3.40.50.1820">
    <property type="entry name" value="alpha/beta hydrolase"/>
    <property type="match status" value="1"/>
</dbReference>
<dbReference type="OrthoDB" id="9771666at2"/>
<organism evidence="3 4">
    <name type="scientific">Qipengyuania pelagi</name>
    <dbReference type="NCBI Taxonomy" id="994320"/>
    <lineage>
        <taxon>Bacteria</taxon>
        <taxon>Pseudomonadati</taxon>
        <taxon>Pseudomonadota</taxon>
        <taxon>Alphaproteobacteria</taxon>
        <taxon>Sphingomonadales</taxon>
        <taxon>Erythrobacteraceae</taxon>
        <taxon>Qipengyuania</taxon>
    </lineage>
</organism>
<proteinExistence type="predicted"/>
<dbReference type="SUPFAM" id="SSF53474">
    <property type="entry name" value="alpha/beta-Hydrolases"/>
    <property type="match status" value="1"/>
</dbReference>
<accession>A0A844YAC4</accession>
<evidence type="ECO:0000256" key="1">
    <source>
        <dbReference type="ARBA" id="ARBA00022801"/>
    </source>
</evidence>
<dbReference type="Pfam" id="PF20434">
    <property type="entry name" value="BD-FAE"/>
    <property type="match status" value="1"/>
</dbReference>
<dbReference type="GO" id="GO:0016787">
    <property type="term" value="F:hydrolase activity"/>
    <property type="evidence" value="ECO:0007669"/>
    <property type="project" value="UniProtKB-KW"/>
</dbReference>
<dbReference type="InterPro" id="IPR049492">
    <property type="entry name" value="BD-FAE-like_dom"/>
</dbReference>